<dbReference type="RefSeq" id="WP_378034922.1">
    <property type="nucleotide sequence ID" value="NZ_JBHSIV010000004.1"/>
</dbReference>
<reference evidence="4" key="1">
    <citation type="journal article" date="2019" name="Int. J. Syst. Evol. Microbiol.">
        <title>The Global Catalogue of Microorganisms (GCM) 10K type strain sequencing project: providing services to taxonomists for standard genome sequencing and annotation.</title>
        <authorList>
            <consortium name="The Broad Institute Genomics Platform"/>
            <consortium name="The Broad Institute Genome Sequencing Center for Infectious Disease"/>
            <person name="Wu L."/>
            <person name="Ma J."/>
        </authorList>
    </citation>
    <scope>NUCLEOTIDE SEQUENCE [LARGE SCALE GENOMIC DNA]</scope>
    <source>
        <strain evidence="4">CGMCC 4.7093</strain>
    </source>
</reference>
<keyword evidence="2" id="KW-1133">Transmembrane helix</keyword>
<comment type="caution">
    <text evidence="3">The sequence shown here is derived from an EMBL/GenBank/DDBJ whole genome shotgun (WGS) entry which is preliminary data.</text>
</comment>
<evidence type="ECO:0000313" key="3">
    <source>
        <dbReference type="EMBL" id="MFC5061568.1"/>
    </source>
</evidence>
<gene>
    <name evidence="3" type="ORF">ACFPBZ_05075</name>
</gene>
<organism evidence="3 4">
    <name type="scientific">Actinomycetospora atypica</name>
    <dbReference type="NCBI Taxonomy" id="1290095"/>
    <lineage>
        <taxon>Bacteria</taxon>
        <taxon>Bacillati</taxon>
        <taxon>Actinomycetota</taxon>
        <taxon>Actinomycetes</taxon>
        <taxon>Pseudonocardiales</taxon>
        <taxon>Pseudonocardiaceae</taxon>
        <taxon>Actinomycetospora</taxon>
    </lineage>
</organism>
<evidence type="ECO:0000313" key="4">
    <source>
        <dbReference type="Proteomes" id="UP001595947"/>
    </source>
</evidence>
<protein>
    <submittedName>
        <fullName evidence="3">DUF2690 domain-containing protein</fullName>
    </submittedName>
</protein>
<keyword evidence="2" id="KW-0812">Transmembrane</keyword>
<dbReference type="Pfam" id="PF10901">
    <property type="entry name" value="DUF2690"/>
    <property type="match status" value="1"/>
</dbReference>
<evidence type="ECO:0000256" key="2">
    <source>
        <dbReference type="SAM" id="Phobius"/>
    </source>
</evidence>
<name>A0ABV9YFK2_9PSEU</name>
<keyword evidence="2" id="KW-0472">Membrane</keyword>
<feature type="transmembrane region" description="Helical" evidence="2">
    <location>
        <begin position="41"/>
        <end position="61"/>
    </location>
</feature>
<accession>A0ABV9YFK2</accession>
<dbReference type="Proteomes" id="UP001595947">
    <property type="component" value="Unassembled WGS sequence"/>
</dbReference>
<dbReference type="EMBL" id="JBHSIV010000004">
    <property type="protein sequence ID" value="MFC5061568.1"/>
    <property type="molecule type" value="Genomic_DNA"/>
</dbReference>
<keyword evidence="4" id="KW-1185">Reference proteome</keyword>
<sequence length="197" mass="20040">MTLTDIAPARRSHPESFRTTAMPSTMTAPLTASVPTPSRRVPWLVAVATLGVAAAAVTVVIGSGGSSVDPLPEARVSLIGADPTASGCSDDARTLTSRVLTAQRGRFEVPIGMLEVRGSARCGTAWARYTVNASAPVSAVAIEGAPRQEVPLVTTGRVAHGVTPMVDADPSVHAEVVPAAGADLPSRQTDPLPGGTS</sequence>
<dbReference type="InterPro" id="IPR021224">
    <property type="entry name" value="DUF2690"/>
</dbReference>
<evidence type="ECO:0000256" key="1">
    <source>
        <dbReference type="SAM" id="MobiDB-lite"/>
    </source>
</evidence>
<proteinExistence type="predicted"/>
<feature type="region of interest" description="Disordered" evidence="1">
    <location>
        <begin position="1"/>
        <end position="24"/>
    </location>
</feature>